<evidence type="ECO:0000256" key="3">
    <source>
        <dbReference type="ARBA" id="ARBA00022723"/>
    </source>
</evidence>
<keyword evidence="2 8" id="KW-0235">DNA replication</keyword>
<comment type="subunit">
    <text evidence="8">Component of the replication restart primosome.</text>
</comment>
<dbReference type="EMBL" id="MZMQ01000001">
    <property type="protein sequence ID" value="OQJ63588.1"/>
    <property type="molecule type" value="Genomic_DNA"/>
</dbReference>
<keyword evidence="5 8" id="KW-0862">Zinc</keyword>
<dbReference type="GO" id="GO:0006269">
    <property type="term" value="P:DNA replication, synthesis of primer"/>
    <property type="evidence" value="ECO:0007669"/>
    <property type="project" value="UniProtKB-KW"/>
</dbReference>
<dbReference type="OrthoDB" id="3177118at2"/>
<feature type="binding site" evidence="8">
    <location>
        <position position="443"/>
    </location>
    <ligand>
        <name>Zn(2+)</name>
        <dbReference type="ChEBI" id="CHEBI:29105"/>
        <label>2</label>
    </ligand>
</feature>
<name>A0A225CA90_9MICO</name>
<accession>A0A225CA90</accession>
<evidence type="ECO:0000256" key="5">
    <source>
        <dbReference type="ARBA" id="ARBA00022833"/>
    </source>
</evidence>
<dbReference type="InterPro" id="IPR041222">
    <property type="entry name" value="PriA_3primeBD"/>
</dbReference>
<evidence type="ECO:0000256" key="8">
    <source>
        <dbReference type="HAMAP-Rule" id="MF_00983"/>
    </source>
</evidence>
<dbReference type="GO" id="GO:0005524">
    <property type="term" value="F:ATP binding"/>
    <property type="evidence" value="ECO:0007669"/>
    <property type="project" value="UniProtKB-UniRule"/>
</dbReference>
<comment type="caution">
    <text evidence="11">The sequence shown here is derived from an EMBL/GenBank/DDBJ whole genome shotgun (WGS) entry which is preliminary data.</text>
</comment>
<evidence type="ECO:0000313" key="12">
    <source>
        <dbReference type="Proteomes" id="UP000215316"/>
    </source>
</evidence>
<proteinExistence type="inferred from homology"/>
<dbReference type="GO" id="GO:0008270">
    <property type="term" value="F:zinc ion binding"/>
    <property type="evidence" value="ECO:0007669"/>
    <property type="project" value="UniProtKB-UniRule"/>
</dbReference>
<dbReference type="Proteomes" id="UP000215316">
    <property type="component" value="Unassembled WGS sequence"/>
</dbReference>
<dbReference type="HAMAP" id="MF_00983">
    <property type="entry name" value="PriA"/>
    <property type="match status" value="1"/>
</dbReference>
<evidence type="ECO:0000256" key="6">
    <source>
        <dbReference type="ARBA" id="ARBA00022840"/>
    </source>
</evidence>
<feature type="binding site" evidence="8">
    <location>
        <position position="458"/>
    </location>
    <ligand>
        <name>Zn(2+)</name>
        <dbReference type="ChEBI" id="CHEBI:29105"/>
        <label>2</label>
    </ligand>
</feature>
<dbReference type="NCBIfam" id="NF011453">
    <property type="entry name" value="PRK14873.1-3"/>
    <property type="match status" value="1"/>
</dbReference>
<evidence type="ECO:0000256" key="2">
    <source>
        <dbReference type="ARBA" id="ARBA00022705"/>
    </source>
</evidence>
<evidence type="ECO:0000256" key="7">
    <source>
        <dbReference type="ARBA" id="ARBA00023125"/>
    </source>
</evidence>
<comment type="function">
    <text evidence="8">Initiates the restart of stalled replication forks, which reloads the replicative helicase on sites other than the origin of replication. Recognizes and binds to abandoned replication forks and remodels them to uncover a helicase loading site. Promotes assembly of the primosome at these replication forks.</text>
</comment>
<feature type="domain" description="Primosomal protein N' 3' DNA-binding" evidence="10">
    <location>
        <begin position="25"/>
        <end position="126"/>
    </location>
</feature>
<evidence type="ECO:0000256" key="9">
    <source>
        <dbReference type="SAM" id="MobiDB-lite"/>
    </source>
</evidence>
<feature type="region of interest" description="Disordered" evidence="9">
    <location>
        <begin position="1"/>
        <end position="22"/>
    </location>
</feature>
<evidence type="ECO:0000313" key="11">
    <source>
        <dbReference type="EMBL" id="OQJ63588.1"/>
    </source>
</evidence>
<dbReference type="GO" id="GO:0006302">
    <property type="term" value="P:double-strand break repair"/>
    <property type="evidence" value="ECO:0007669"/>
    <property type="project" value="InterPro"/>
</dbReference>
<gene>
    <name evidence="8" type="primary">priA</name>
    <name evidence="11" type="ORF">B5P24_11590</name>
</gene>
<comment type="similarity">
    <text evidence="8">Belongs to the helicase family. PriA subfamily.</text>
</comment>
<dbReference type="Gene3D" id="3.40.50.300">
    <property type="entry name" value="P-loop containing nucleotide triphosphate hydrolases"/>
    <property type="match status" value="1"/>
</dbReference>
<protein>
    <recommendedName>
        <fullName evidence="8">Probable replication restart protein PriA</fullName>
    </recommendedName>
    <alternativeName>
        <fullName evidence="8">Putative ATP-dependent DNA helicase PriA</fullName>
    </alternativeName>
</protein>
<feature type="binding site" evidence="8">
    <location>
        <position position="434"/>
    </location>
    <ligand>
        <name>Zn(2+)</name>
        <dbReference type="ChEBI" id="CHEBI:29105"/>
        <label>1</label>
    </ligand>
</feature>
<keyword evidence="1 8" id="KW-0639">Primosome</keyword>
<feature type="binding site" evidence="8">
    <location>
        <position position="431"/>
    </location>
    <ligand>
        <name>Zn(2+)</name>
        <dbReference type="ChEBI" id="CHEBI:29105"/>
        <label>1</label>
    </ligand>
</feature>
<keyword evidence="4 8" id="KW-0547">Nucleotide-binding</keyword>
<reference evidence="11" key="1">
    <citation type="submission" date="2017-08" db="EMBL/GenBank/DDBJ databases">
        <title>Genomes of multiple Clavibacter strains from different subspecies.</title>
        <authorList>
            <person name="Yuan X.-K."/>
            <person name="Li X.-S."/>
            <person name="Nie J."/>
            <person name="De Boer S.H."/>
        </authorList>
    </citation>
    <scope>NUCLEOTIDE SEQUENCE [LARGE SCALE GENOMIC DNA]</scope>
    <source>
        <strain evidence="11">ATCC 33566</strain>
    </source>
</reference>
<dbReference type="GO" id="GO:0006270">
    <property type="term" value="P:DNA replication initiation"/>
    <property type="evidence" value="ECO:0007669"/>
    <property type="project" value="TreeGrafter"/>
</dbReference>
<keyword evidence="7 8" id="KW-0238">DNA-binding</keyword>
<keyword evidence="3 8" id="KW-0479">Metal-binding</keyword>
<dbReference type="RefSeq" id="WP_094129679.1">
    <property type="nucleotide sequence ID" value="NZ_CP040788.1"/>
</dbReference>
<comment type="caution">
    <text evidence="8">As this protein does not have any detectable helicase domains, it probably does not have helicase activity.</text>
</comment>
<dbReference type="InterPro" id="IPR005259">
    <property type="entry name" value="PriA"/>
</dbReference>
<evidence type="ECO:0000256" key="1">
    <source>
        <dbReference type="ARBA" id="ARBA00022515"/>
    </source>
</evidence>
<dbReference type="PANTHER" id="PTHR30580:SF0">
    <property type="entry name" value="PRIMOSOMAL PROTEIN N"/>
    <property type="match status" value="1"/>
</dbReference>
<organism evidence="11 12">
    <name type="scientific">Clavibacter tessellarius</name>
    <dbReference type="NCBI Taxonomy" id="31965"/>
    <lineage>
        <taxon>Bacteria</taxon>
        <taxon>Bacillati</taxon>
        <taxon>Actinomycetota</taxon>
        <taxon>Actinomycetes</taxon>
        <taxon>Micrococcales</taxon>
        <taxon>Microbacteriaceae</taxon>
        <taxon>Clavibacter</taxon>
    </lineage>
</organism>
<dbReference type="InterPro" id="IPR042115">
    <property type="entry name" value="PriA_3primeBD_sf"/>
</dbReference>
<dbReference type="Gene3D" id="3.40.1440.60">
    <property type="entry name" value="PriA, 3(prime) DNA-binding domain"/>
    <property type="match status" value="1"/>
</dbReference>
<keyword evidence="12" id="KW-1185">Reference proteome</keyword>
<feature type="binding site" evidence="8">
    <location>
        <position position="473"/>
    </location>
    <ligand>
        <name>Zn(2+)</name>
        <dbReference type="ChEBI" id="CHEBI:29105"/>
        <label>1</label>
    </ligand>
</feature>
<sequence length="705" mass="73528">MTAGETAPGTATPAGGADGRPPVVRVMVDSPLPQLDRLFDYAVPEALRATCVPGVRVRVPLRSAGRVADGYVIEVGDGQGYDGALSEVEQVVSPIPVLRPEVWALARAVADRQAGTASDVVRLAVPPRQVRVEKAHLAALTAAADGDASGTADTAGASDAGESIADAGALSTDPSAAPLADAALPPVDGYAPGSLDAVVDGSGRAAVQAIPEVVELPGGAWAGRWAVTLAQAAVRVLASGRSSVLVVPDYRDQDQLEAALAAHAPDGSVIRTDARQSGPDRYRAFLQGLGEEPRIVVGNRSAVYAPAPRLGLLAMWDEGDPLHAEPLSPYAHARDVALLRTQQQGTALVLLAHSRSTEVERLVAIGHLGSVVPAVNRPPRVIPTTSQTGDEGFARQARIPSGAWRAAKDAVEHGPVLIQVARPGYAPLVACRACRQAARCTVCTGPLGMSTATSTPTCGWCGHLAGDWTCANCGSDELRLVTIGAGRTAEELGRAFPGVQVVLADGERHVQEIDAESRLVVATRGAEPVAAGGYRAVLLLDGERMLARESLRVGEDVLRQWSNAAALAAPRAPVMLVGVGGQVARALATWQQPRYAHEELLERRALRFPPAVRAASVEGLPDAVGQAVERLDGIEGVDVLGPVPTEQGRVRAIVRLDYARGGDAARELRAAVVKNASSRRKPVAGRTGFRPTVPLRVRFDDTGLF</sequence>
<dbReference type="GO" id="GO:0003677">
    <property type="term" value="F:DNA binding"/>
    <property type="evidence" value="ECO:0007669"/>
    <property type="project" value="UniProtKB-UniRule"/>
</dbReference>
<comment type="cofactor">
    <cofactor evidence="8">
        <name>Zn(2+)</name>
        <dbReference type="ChEBI" id="CHEBI:29105"/>
    </cofactor>
    <text evidence="8">Binds 2 zinc ions per subunit.</text>
</comment>
<feature type="binding site" evidence="8">
    <location>
        <position position="440"/>
    </location>
    <ligand>
        <name>Zn(2+)</name>
        <dbReference type="ChEBI" id="CHEBI:29105"/>
        <label>2</label>
    </ligand>
</feature>
<keyword evidence="6 8" id="KW-0067">ATP-binding</keyword>
<dbReference type="InterPro" id="IPR027417">
    <property type="entry name" value="P-loop_NTPase"/>
</dbReference>
<dbReference type="GO" id="GO:0006310">
    <property type="term" value="P:DNA recombination"/>
    <property type="evidence" value="ECO:0007669"/>
    <property type="project" value="InterPro"/>
</dbReference>
<evidence type="ECO:0000259" key="10">
    <source>
        <dbReference type="Pfam" id="PF17764"/>
    </source>
</evidence>
<dbReference type="GO" id="GO:1990077">
    <property type="term" value="C:primosome complex"/>
    <property type="evidence" value="ECO:0007669"/>
    <property type="project" value="UniProtKB-UniRule"/>
</dbReference>
<dbReference type="AlphaFoldDB" id="A0A225CA90"/>
<dbReference type="Pfam" id="PF17764">
    <property type="entry name" value="PriA_3primeBD"/>
    <property type="match status" value="1"/>
</dbReference>
<dbReference type="GO" id="GO:0043138">
    <property type="term" value="F:3'-5' DNA helicase activity"/>
    <property type="evidence" value="ECO:0007669"/>
    <property type="project" value="TreeGrafter"/>
</dbReference>
<feature type="binding site" evidence="8">
    <location>
        <position position="470"/>
    </location>
    <ligand>
        <name>Zn(2+)</name>
        <dbReference type="ChEBI" id="CHEBI:29105"/>
        <label>1</label>
    </ligand>
</feature>
<feature type="binding site" evidence="8">
    <location>
        <position position="461"/>
    </location>
    <ligand>
        <name>Zn(2+)</name>
        <dbReference type="ChEBI" id="CHEBI:29105"/>
        <label>2</label>
    </ligand>
</feature>
<evidence type="ECO:0000256" key="4">
    <source>
        <dbReference type="ARBA" id="ARBA00022741"/>
    </source>
</evidence>
<dbReference type="PANTHER" id="PTHR30580">
    <property type="entry name" value="PRIMOSOMAL PROTEIN N"/>
    <property type="match status" value="1"/>
</dbReference>